<keyword evidence="5 12" id="KW-0378">Hydrolase</keyword>
<keyword evidence="8" id="KW-0812">Transmembrane</keyword>
<dbReference type="SUPFAM" id="SSF51261">
    <property type="entry name" value="Duplicated hybrid motif"/>
    <property type="match status" value="1"/>
</dbReference>
<proteinExistence type="predicted"/>
<reference evidence="12 13" key="1">
    <citation type="submission" date="2016-10" db="EMBL/GenBank/DDBJ databases">
        <authorList>
            <person name="de Groot N.N."/>
        </authorList>
    </citation>
    <scope>NUCLEOTIDE SEQUENCE [LARGE SCALE GENOMIC DNA]</scope>
    <source>
        <strain evidence="12 13">Nm22</strain>
    </source>
</reference>
<dbReference type="Pfam" id="PF19425">
    <property type="entry name" value="Csd3_N2"/>
    <property type="match status" value="1"/>
</dbReference>
<dbReference type="InterPro" id="IPR054512">
    <property type="entry name" value="NMB0315-like_N"/>
</dbReference>
<dbReference type="OrthoDB" id="9815245at2"/>
<name>A0A1H8F9V1_9PROT</name>
<comment type="cofactor">
    <cofactor evidence="1">
        <name>Zn(2+)</name>
        <dbReference type="ChEBI" id="CHEBI:29105"/>
    </cofactor>
</comment>
<dbReference type="InterPro" id="IPR011055">
    <property type="entry name" value="Dup_hybrid_motif"/>
</dbReference>
<evidence type="ECO:0000256" key="3">
    <source>
        <dbReference type="ARBA" id="ARBA00022670"/>
    </source>
</evidence>
<keyword evidence="7" id="KW-0482">Metalloprotease</keyword>
<dbReference type="PANTHER" id="PTHR21666">
    <property type="entry name" value="PEPTIDASE-RELATED"/>
    <property type="match status" value="1"/>
</dbReference>
<keyword evidence="8" id="KW-0472">Membrane</keyword>
<feature type="domain" description="DD-carboxypeptidase/endopeptidase Mpg-like N-terminal" evidence="11">
    <location>
        <begin position="80"/>
        <end position="145"/>
    </location>
</feature>
<dbReference type="Gene3D" id="3.10.450.350">
    <property type="match status" value="2"/>
</dbReference>
<accession>A0A1H8F9V1</accession>
<evidence type="ECO:0000256" key="5">
    <source>
        <dbReference type="ARBA" id="ARBA00022801"/>
    </source>
</evidence>
<evidence type="ECO:0000256" key="1">
    <source>
        <dbReference type="ARBA" id="ARBA00001947"/>
    </source>
</evidence>
<evidence type="ECO:0000259" key="9">
    <source>
        <dbReference type="Pfam" id="PF01551"/>
    </source>
</evidence>
<feature type="domain" description="Csd3-like second N-terminal" evidence="10">
    <location>
        <begin position="176"/>
        <end position="295"/>
    </location>
</feature>
<dbReference type="AlphaFoldDB" id="A0A1H8F9V1"/>
<feature type="domain" description="M23ase beta-sheet core" evidence="9">
    <location>
        <begin position="308"/>
        <end position="404"/>
    </location>
</feature>
<evidence type="ECO:0000256" key="6">
    <source>
        <dbReference type="ARBA" id="ARBA00022833"/>
    </source>
</evidence>
<evidence type="ECO:0000313" key="12">
    <source>
        <dbReference type="EMBL" id="SEN28345.1"/>
    </source>
</evidence>
<keyword evidence="4" id="KW-0479">Metal-binding</keyword>
<dbReference type="Gene3D" id="2.70.70.10">
    <property type="entry name" value="Glucose Permease (Domain IIA)"/>
    <property type="match status" value="1"/>
</dbReference>
<evidence type="ECO:0000259" key="11">
    <source>
        <dbReference type="Pfam" id="PF22310"/>
    </source>
</evidence>
<dbReference type="Pfam" id="PF22310">
    <property type="entry name" value="NMB0315_dom_I"/>
    <property type="match status" value="1"/>
</dbReference>
<dbReference type="CDD" id="cd12797">
    <property type="entry name" value="M23_peptidase"/>
    <property type="match status" value="1"/>
</dbReference>
<evidence type="ECO:0000256" key="8">
    <source>
        <dbReference type="SAM" id="Phobius"/>
    </source>
</evidence>
<protein>
    <submittedName>
        <fullName evidence="12">Murein DD-endopeptidase MepM and murein hydrolase activator NlpD, contain LysM domain</fullName>
    </submittedName>
</protein>
<dbReference type="EMBL" id="FOCP01000012">
    <property type="protein sequence ID" value="SEN28345.1"/>
    <property type="molecule type" value="Genomic_DNA"/>
</dbReference>
<dbReference type="Pfam" id="PF01551">
    <property type="entry name" value="Peptidase_M23"/>
    <property type="match status" value="1"/>
</dbReference>
<dbReference type="InterPro" id="IPR016047">
    <property type="entry name" value="M23ase_b-sheet_dom"/>
</dbReference>
<dbReference type="GO" id="GO:0004222">
    <property type="term" value="F:metalloendopeptidase activity"/>
    <property type="evidence" value="ECO:0007669"/>
    <property type="project" value="TreeGrafter"/>
</dbReference>
<keyword evidence="8" id="KW-1133">Transmembrane helix</keyword>
<feature type="transmembrane region" description="Helical" evidence="8">
    <location>
        <begin position="25"/>
        <end position="46"/>
    </location>
</feature>
<dbReference type="GO" id="GO:0006508">
    <property type="term" value="P:proteolysis"/>
    <property type="evidence" value="ECO:0007669"/>
    <property type="project" value="UniProtKB-KW"/>
</dbReference>
<dbReference type="PANTHER" id="PTHR21666:SF288">
    <property type="entry name" value="CELL DIVISION PROTEIN YTFB"/>
    <property type="match status" value="1"/>
</dbReference>
<gene>
    <name evidence="12" type="ORF">SAMN05216325_11262</name>
</gene>
<comment type="subcellular location">
    <subcellularLocation>
        <location evidence="2">Cell envelope</location>
    </subcellularLocation>
</comment>
<keyword evidence="6" id="KW-0862">Zinc</keyword>
<evidence type="ECO:0000256" key="4">
    <source>
        <dbReference type="ARBA" id="ARBA00022723"/>
    </source>
</evidence>
<evidence type="ECO:0000256" key="2">
    <source>
        <dbReference type="ARBA" id="ARBA00004196"/>
    </source>
</evidence>
<dbReference type="InterPro" id="IPR045834">
    <property type="entry name" value="Csd3_N2"/>
</dbReference>
<dbReference type="Proteomes" id="UP000199459">
    <property type="component" value="Unassembled WGS sequence"/>
</dbReference>
<organism evidence="12 13">
    <name type="scientific">Nitrosomonas marina</name>
    <dbReference type="NCBI Taxonomy" id="917"/>
    <lineage>
        <taxon>Bacteria</taxon>
        <taxon>Pseudomonadati</taxon>
        <taxon>Pseudomonadota</taxon>
        <taxon>Betaproteobacteria</taxon>
        <taxon>Nitrosomonadales</taxon>
        <taxon>Nitrosomonadaceae</taxon>
        <taxon>Nitrosomonas</taxon>
    </lineage>
</organism>
<evidence type="ECO:0000256" key="7">
    <source>
        <dbReference type="ARBA" id="ARBA00023049"/>
    </source>
</evidence>
<sequence>MRFMPIRSNSSILAQKSSRLTKKTLRWLIVLSTIPLFGFVTAFGIAPNSPALHEVEIKEVVRDLYLPDVLPELEAISDQSFWRQETIRRGDTIAAILDRLEVNQHDKLNFLKAARDSRAMRQLQPGKIIHAQTTADGNLLTLRYFFGNEELFLMEKTEHVFNMSEQKIELESQIQMKSGTVNSSLFAATDKAGIPNNIATQMIDILASEIDFHRDLRQGDRFTVVYETLIDSSGGASKSGKVIAVEFTNQRKTYQAIYFQSSNGDFGYYTPEGESLRKAFLKAPLEFSRISSGFSKARFHPVLKKWRAHKGIDYAAPTGTPVKSTANGKVTFAGTQRGYGKLIIIKHDDQYETAYGHLSGFAKGLKNGSRVSQGDVIGYVGMTGMATGPHLHYELRVNGVQRDPSKIALPTATPIAKKDLPAFQKEATALLSRLDIMRNLHLASNNN</sequence>
<dbReference type="RefSeq" id="WP_090632067.1">
    <property type="nucleotide sequence ID" value="NZ_FOCP01000012.1"/>
</dbReference>
<evidence type="ECO:0000313" key="13">
    <source>
        <dbReference type="Proteomes" id="UP000199459"/>
    </source>
</evidence>
<keyword evidence="3" id="KW-0645">Protease</keyword>
<evidence type="ECO:0000259" key="10">
    <source>
        <dbReference type="Pfam" id="PF19425"/>
    </source>
</evidence>
<dbReference type="STRING" id="917.SAMN05216326_10937"/>
<dbReference type="GO" id="GO:0030313">
    <property type="term" value="C:cell envelope"/>
    <property type="evidence" value="ECO:0007669"/>
    <property type="project" value="UniProtKB-SubCell"/>
</dbReference>
<dbReference type="InterPro" id="IPR050570">
    <property type="entry name" value="Cell_wall_metabolism_enzyme"/>
</dbReference>
<dbReference type="GO" id="GO:0046872">
    <property type="term" value="F:metal ion binding"/>
    <property type="evidence" value="ECO:0007669"/>
    <property type="project" value="UniProtKB-KW"/>
</dbReference>